<reference evidence="4" key="1">
    <citation type="journal article" date="2020" name="mSystems">
        <title>Genome- and Community-Level Interaction Insights into Carbon Utilization and Element Cycling Functions of Hydrothermarchaeota in Hydrothermal Sediment.</title>
        <authorList>
            <person name="Zhou Z."/>
            <person name="Liu Y."/>
            <person name="Xu W."/>
            <person name="Pan J."/>
            <person name="Luo Z.H."/>
            <person name="Li M."/>
        </authorList>
    </citation>
    <scope>NUCLEOTIDE SEQUENCE [LARGE SCALE GENOMIC DNA]</scope>
    <source>
        <strain evidence="5">SpSt-1125</strain>
        <strain evidence="4">SpSt-25</strain>
    </source>
</reference>
<evidence type="ECO:0000313" key="4">
    <source>
        <dbReference type="EMBL" id="HEB48400.1"/>
    </source>
</evidence>
<comment type="caution">
    <text evidence="4">The sequence shown here is derived from an EMBL/GenBank/DDBJ whole genome shotgun (WGS) entry which is preliminary data.</text>
</comment>
<dbReference type="SUPFAM" id="SSF54791">
    <property type="entry name" value="Eukaryotic type KH-domain (KH-domain type I)"/>
    <property type="match status" value="2"/>
</dbReference>
<name>A0A7C1T0W2_THEPE</name>
<accession>A0A7C1T0W2</accession>
<feature type="domain" description="K Homology" evidence="3">
    <location>
        <begin position="10"/>
        <end position="79"/>
    </location>
</feature>
<dbReference type="InterPro" id="IPR036612">
    <property type="entry name" value="KH_dom_type_1_sf"/>
</dbReference>
<dbReference type="PROSITE" id="PS50084">
    <property type="entry name" value="KH_TYPE_1"/>
    <property type="match status" value="1"/>
</dbReference>
<dbReference type="PANTHER" id="PTHR12826:SF13">
    <property type="entry name" value="RNA-BINDING PROTEIN PNO1"/>
    <property type="match status" value="1"/>
</dbReference>
<evidence type="ECO:0000256" key="1">
    <source>
        <dbReference type="ARBA" id="ARBA00022884"/>
    </source>
</evidence>
<dbReference type="EMBL" id="DSKP01000040">
    <property type="protein sequence ID" value="HEB48400.1"/>
    <property type="molecule type" value="Genomic_DNA"/>
</dbReference>
<evidence type="ECO:0000256" key="2">
    <source>
        <dbReference type="PROSITE-ProRule" id="PRU00117"/>
    </source>
</evidence>
<organism evidence="4">
    <name type="scientific">Thermofilum pendens</name>
    <dbReference type="NCBI Taxonomy" id="2269"/>
    <lineage>
        <taxon>Archaea</taxon>
        <taxon>Thermoproteota</taxon>
        <taxon>Thermoprotei</taxon>
        <taxon>Thermofilales</taxon>
        <taxon>Thermofilaceae</taxon>
        <taxon>Thermofilum</taxon>
    </lineage>
</organism>
<dbReference type="NCBIfam" id="TIGR03665">
    <property type="entry name" value="arCOG04150"/>
    <property type="match status" value="1"/>
</dbReference>
<dbReference type="InterPro" id="IPR004088">
    <property type="entry name" value="KH_dom_type_1"/>
</dbReference>
<dbReference type="InterPro" id="IPR004087">
    <property type="entry name" value="KH_dom"/>
</dbReference>
<dbReference type="AlphaFoldDB" id="A0A7C1T0W2"/>
<keyword evidence="1 2" id="KW-0694">RNA-binding</keyword>
<dbReference type="PANTHER" id="PTHR12826">
    <property type="entry name" value="RIBONUCLEASE Y"/>
    <property type="match status" value="1"/>
</dbReference>
<sequence length="196" mass="22277">MRKIRSGTCMSSGLIVPVNPSRLGVVIGRDGSNKRKLEEAFNVELSVDSEKAVVTIRPREGGTPYMVLKARRALEAISLGFSVDDALLLADDAYDLQVIDLSEVSRNWEDLRRIKARIIGTEGRFKKTLEEQTGVRVVVGDKYVGIIGDYEQLRVAREALMRLIRGQAHQSVLKYLERESFSLRKRRLELWEKWST</sequence>
<dbReference type="EMBL" id="DRZM01000089">
    <property type="protein sequence ID" value="HHP04676.1"/>
    <property type="molecule type" value="Genomic_DNA"/>
</dbReference>
<proteinExistence type="predicted"/>
<evidence type="ECO:0000259" key="3">
    <source>
        <dbReference type="SMART" id="SM00322"/>
    </source>
</evidence>
<dbReference type="GO" id="GO:0003723">
    <property type="term" value="F:RNA binding"/>
    <property type="evidence" value="ECO:0007669"/>
    <property type="project" value="UniProtKB-UniRule"/>
</dbReference>
<feature type="domain" description="K Homology" evidence="3">
    <location>
        <begin position="93"/>
        <end position="165"/>
    </location>
</feature>
<dbReference type="Gene3D" id="3.30.1370.10">
    <property type="entry name" value="K Homology domain, type 1"/>
    <property type="match status" value="2"/>
</dbReference>
<dbReference type="SMART" id="SM00322">
    <property type="entry name" value="KH"/>
    <property type="match status" value="2"/>
</dbReference>
<gene>
    <name evidence="5" type="ORF">ENM88_02865</name>
    <name evidence="4" type="ORF">ENP77_01200</name>
</gene>
<dbReference type="Pfam" id="PF22891">
    <property type="entry name" value="KH_PNO1_2nd"/>
    <property type="match status" value="1"/>
</dbReference>
<evidence type="ECO:0000313" key="5">
    <source>
        <dbReference type="EMBL" id="HHP04676.1"/>
    </source>
</evidence>
<dbReference type="InterPro" id="IPR019964">
    <property type="entry name" value="KH_domain_protein_archaea"/>
</dbReference>
<dbReference type="InterPro" id="IPR055211">
    <property type="entry name" value="KH_PNO1_2nd"/>
</dbReference>
<dbReference type="Pfam" id="PF00013">
    <property type="entry name" value="KH_1"/>
    <property type="match status" value="1"/>
</dbReference>
<protein>
    <submittedName>
        <fullName evidence="4">RNA-processing protein</fullName>
    </submittedName>
</protein>